<feature type="transmembrane region" description="Helical" evidence="5">
    <location>
        <begin position="12"/>
        <end position="30"/>
    </location>
</feature>
<organism evidence="6 7">
    <name type="scientific">Chenopodium quinoa</name>
    <name type="common">Quinoa</name>
    <dbReference type="NCBI Taxonomy" id="63459"/>
    <lineage>
        <taxon>Eukaryota</taxon>
        <taxon>Viridiplantae</taxon>
        <taxon>Streptophyta</taxon>
        <taxon>Embryophyta</taxon>
        <taxon>Tracheophyta</taxon>
        <taxon>Spermatophyta</taxon>
        <taxon>Magnoliopsida</taxon>
        <taxon>eudicotyledons</taxon>
        <taxon>Gunneridae</taxon>
        <taxon>Pentapetalae</taxon>
        <taxon>Caryophyllales</taxon>
        <taxon>Chenopodiaceae</taxon>
        <taxon>Chenopodioideae</taxon>
        <taxon>Atripliceae</taxon>
        <taxon>Chenopodium</taxon>
    </lineage>
</organism>
<dbReference type="EnsemblPlants" id="AUR62040318-RA">
    <property type="protein sequence ID" value="AUR62040318-RA:cds"/>
    <property type="gene ID" value="AUR62040318"/>
</dbReference>
<dbReference type="PANTHER" id="PTHR31218">
    <property type="entry name" value="WAT1-RELATED PROTEIN"/>
    <property type="match status" value="1"/>
</dbReference>
<evidence type="ECO:0000313" key="6">
    <source>
        <dbReference type="EnsemblPlants" id="AUR62040318-RA:cds"/>
    </source>
</evidence>
<name>A0A803N4K2_CHEQI</name>
<dbReference type="SUPFAM" id="SSF103481">
    <property type="entry name" value="Multidrug resistance efflux transporter EmrE"/>
    <property type="match status" value="1"/>
</dbReference>
<reference evidence="6" key="1">
    <citation type="journal article" date="2017" name="Nature">
        <title>The genome of Chenopodium quinoa.</title>
        <authorList>
            <person name="Jarvis D.E."/>
            <person name="Ho Y.S."/>
            <person name="Lightfoot D.J."/>
            <person name="Schmoeckel S.M."/>
            <person name="Li B."/>
            <person name="Borm T.J.A."/>
            <person name="Ohyanagi H."/>
            <person name="Mineta K."/>
            <person name="Michell C.T."/>
            <person name="Saber N."/>
            <person name="Kharbatia N.M."/>
            <person name="Rupper R.R."/>
            <person name="Sharp A.R."/>
            <person name="Dally N."/>
            <person name="Boughton B.A."/>
            <person name="Woo Y.H."/>
            <person name="Gao G."/>
            <person name="Schijlen E.G.W.M."/>
            <person name="Guo X."/>
            <person name="Momin A.A."/>
            <person name="Negrao S."/>
            <person name="Al-Babili S."/>
            <person name="Gehring C."/>
            <person name="Roessner U."/>
            <person name="Jung C."/>
            <person name="Murphy K."/>
            <person name="Arold S.T."/>
            <person name="Gojobori T."/>
            <person name="van der Linden C.G."/>
            <person name="van Loo E.N."/>
            <person name="Jellen E.N."/>
            <person name="Maughan P.J."/>
            <person name="Tester M."/>
        </authorList>
    </citation>
    <scope>NUCLEOTIDE SEQUENCE [LARGE SCALE GENOMIC DNA]</scope>
    <source>
        <strain evidence="6">cv. PI 614886</strain>
    </source>
</reference>
<dbReference type="InterPro" id="IPR030184">
    <property type="entry name" value="WAT1-related"/>
</dbReference>
<sequence length="272" mass="29564">MESTRSLYIRAKPFLAVTLLQIGLAGMDILSKVALNRGMSNYVLVVYRHAVATIIIAPFALVLDKPVIDQNLYYMGMKYTSATFAATMGNILPAITFLMAWIMSMDMLLAHWKVPGCPFYEKGRSHVWAIGWMPILLAAVYSGVVMKERGPVFVTAFSPLGMVIVAILSTFLMAEKMYLGSGCRLLRAGGCYGAVADLRLLLLAELLAELRALLSARSAGMANRVGLWLLSCAAFRGRGGITRREGVKGKGEGGRVQCRHRGKRRGLGGADA</sequence>
<feature type="transmembrane region" description="Helical" evidence="5">
    <location>
        <begin position="125"/>
        <end position="146"/>
    </location>
</feature>
<evidence type="ECO:0000256" key="4">
    <source>
        <dbReference type="ARBA" id="ARBA00023136"/>
    </source>
</evidence>
<evidence type="ECO:0000256" key="5">
    <source>
        <dbReference type="SAM" id="Phobius"/>
    </source>
</evidence>
<dbReference type="GO" id="GO:0022857">
    <property type="term" value="F:transmembrane transporter activity"/>
    <property type="evidence" value="ECO:0007669"/>
    <property type="project" value="InterPro"/>
</dbReference>
<feature type="transmembrane region" description="Helical" evidence="5">
    <location>
        <begin position="152"/>
        <end position="174"/>
    </location>
</feature>
<feature type="transmembrane region" description="Helical" evidence="5">
    <location>
        <begin position="42"/>
        <end position="63"/>
    </location>
</feature>
<dbReference type="Proteomes" id="UP000596660">
    <property type="component" value="Unplaced"/>
</dbReference>
<evidence type="ECO:0000256" key="1">
    <source>
        <dbReference type="ARBA" id="ARBA00004141"/>
    </source>
</evidence>
<keyword evidence="3 5" id="KW-1133">Transmembrane helix</keyword>
<dbReference type="AlphaFoldDB" id="A0A803N4K2"/>
<comment type="subcellular location">
    <subcellularLocation>
        <location evidence="1">Membrane</location>
        <topology evidence="1">Multi-pass membrane protein</topology>
    </subcellularLocation>
</comment>
<dbReference type="GO" id="GO:0016020">
    <property type="term" value="C:membrane"/>
    <property type="evidence" value="ECO:0007669"/>
    <property type="project" value="InterPro"/>
</dbReference>
<proteinExistence type="predicted"/>
<evidence type="ECO:0000256" key="3">
    <source>
        <dbReference type="ARBA" id="ARBA00022989"/>
    </source>
</evidence>
<evidence type="ECO:0008006" key="8">
    <source>
        <dbReference type="Google" id="ProtNLM"/>
    </source>
</evidence>
<evidence type="ECO:0000256" key="2">
    <source>
        <dbReference type="ARBA" id="ARBA00022692"/>
    </source>
</evidence>
<dbReference type="InterPro" id="IPR037185">
    <property type="entry name" value="EmrE-like"/>
</dbReference>
<protein>
    <recommendedName>
        <fullName evidence="8">WAT1-related protein</fullName>
    </recommendedName>
</protein>
<keyword evidence="7" id="KW-1185">Reference proteome</keyword>
<evidence type="ECO:0000313" key="7">
    <source>
        <dbReference type="Proteomes" id="UP000596660"/>
    </source>
</evidence>
<accession>A0A803N4K2</accession>
<feature type="transmembrane region" description="Helical" evidence="5">
    <location>
        <begin position="83"/>
        <end position="104"/>
    </location>
</feature>
<dbReference type="Gramene" id="AUR62040318-RA">
    <property type="protein sequence ID" value="AUR62040318-RA:cds"/>
    <property type="gene ID" value="AUR62040318"/>
</dbReference>
<keyword evidence="2 5" id="KW-0812">Transmembrane</keyword>
<reference evidence="6" key="2">
    <citation type="submission" date="2021-03" db="UniProtKB">
        <authorList>
            <consortium name="EnsemblPlants"/>
        </authorList>
    </citation>
    <scope>IDENTIFICATION</scope>
</reference>
<keyword evidence="4 5" id="KW-0472">Membrane</keyword>